<comment type="cofactor">
    <cofactor evidence="1">
        <name>Mg(2+)</name>
        <dbReference type="ChEBI" id="CHEBI:18420"/>
    </cofactor>
</comment>
<comment type="similarity">
    <text evidence="2 6">Belongs to the isocitrate lyase/PEP mutase superfamily. Methylisocitrate lyase family.</text>
</comment>
<dbReference type="RefSeq" id="WP_015400085.1">
    <property type="nucleotide sequence ID" value="NC_020302.1"/>
</dbReference>
<dbReference type="GO" id="GO:0046421">
    <property type="term" value="F:methylisocitrate lyase activity"/>
    <property type="evidence" value="ECO:0007669"/>
    <property type="project" value="UniProtKB-EC"/>
</dbReference>
<comment type="pathway">
    <text evidence="6">Organic acid metabolism; propanoate degradation.</text>
</comment>
<reference evidence="7 8" key="1">
    <citation type="journal article" date="2012" name="Stand. Genomic Sci.">
        <title>Genome sequence of the halotolerant bacterium Corynebacterium halotolerans type strain YIM 70093(T) (= DSM 44683(T)).</title>
        <authorList>
            <person name="Ruckert C."/>
            <person name="Albersmeier A."/>
            <person name="Al-Dilaimi A."/>
            <person name="Niehaus K."/>
            <person name="Szczepanowski R."/>
            <person name="Kalinowski J."/>
        </authorList>
    </citation>
    <scope>NUCLEOTIDE SEQUENCE [LARGE SCALE GENOMIC DNA]</scope>
    <source>
        <strain evidence="7">YIM 70093</strain>
    </source>
</reference>
<evidence type="ECO:0000313" key="7">
    <source>
        <dbReference type="EMBL" id="AGF71665.1"/>
    </source>
</evidence>
<dbReference type="GO" id="GO:0046872">
    <property type="term" value="F:metal ion binding"/>
    <property type="evidence" value="ECO:0007669"/>
    <property type="project" value="UniProtKB-KW"/>
</dbReference>
<gene>
    <name evidence="7" type="ORF">A605_03260</name>
</gene>
<evidence type="ECO:0000313" key="8">
    <source>
        <dbReference type="Proteomes" id="UP000011723"/>
    </source>
</evidence>
<dbReference type="InterPro" id="IPR015813">
    <property type="entry name" value="Pyrv/PenolPyrv_kinase-like_dom"/>
</dbReference>
<dbReference type="InterPro" id="IPR039556">
    <property type="entry name" value="ICL/PEPM"/>
</dbReference>
<organism evidence="7 8">
    <name type="scientific">Corynebacterium halotolerans YIM 70093 = DSM 44683</name>
    <dbReference type="NCBI Taxonomy" id="1121362"/>
    <lineage>
        <taxon>Bacteria</taxon>
        <taxon>Bacillati</taxon>
        <taxon>Actinomycetota</taxon>
        <taxon>Actinomycetes</taxon>
        <taxon>Mycobacteriales</taxon>
        <taxon>Corynebacteriaceae</taxon>
        <taxon>Corynebacterium</taxon>
    </lineage>
</organism>
<dbReference type="EMBL" id="CP003697">
    <property type="protein sequence ID" value="AGF71665.1"/>
    <property type="molecule type" value="Genomic_DNA"/>
</dbReference>
<sequence length="325" mass="35321">MAGLYSTTFTPRERRQALRDGLNSGTIQRLPGAFSPLVGRAIQDAGFEGVYVSGAVVSADLALPDIGLTTLTEVAGRARQIARSTDLPVLVDADTGFGEPMSAARTVSELEDAGVAGCHLEDQVNPKRCGHLDGKEVVPTELMLRRITAAVNERRDDTFIICARTDAAGVEGIDAAIERAKAYADAGADMIFTEALHTPADFEKFRGAVDVPLLANMTEFGKTELLPADQLQDIGYNAVIYPVTTLRIAMGQVEHALQDIAVTGTQSGWVDRMQHRSRLYELLRYAEYNAFDQQVFTYSAENYQSSFTPYATYASDSTDPTHKNS</sequence>
<dbReference type="InterPro" id="IPR012695">
    <property type="entry name" value="PrpB"/>
</dbReference>
<accession>M1NVZ2</accession>
<dbReference type="Pfam" id="PF13714">
    <property type="entry name" value="PEP_mutase"/>
    <property type="match status" value="1"/>
</dbReference>
<evidence type="ECO:0000256" key="5">
    <source>
        <dbReference type="ARBA" id="ARBA00023239"/>
    </source>
</evidence>
<comment type="function">
    <text evidence="6">Catalyzes the thermodynamically favored C-C bond cleavage of (2R,3S)-2-methylisocitrate to yield pyruvate and succinate.</text>
</comment>
<keyword evidence="5 6" id="KW-0456">Lyase</keyword>
<dbReference type="PANTHER" id="PTHR42905">
    <property type="entry name" value="PHOSPHOENOLPYRUVATE CARBOXYLASE"/>
    <property type="match status" value="1"/>
</dbReference>
<comment type="catalytic activity">
    <reaction evidence="6">
        <text>(2S,3R)-3-hydroxybutane-1,2,3-tricarboxylate = pyruvate + succinate</text>
        <dbReference type="Rhea" id="RHEA:16809"/>
        <dbReference type="ChEBI" id="CHEBI:15361"/>
        <dbReference type="ChEBI" id="CHEBI:30031"/>
        <dbReference type="ChEBI" id="CHEBI:57429"/>
        <dbReference type="EC" id="4.1.3.30"/>
    </reaction>
</comment>
<dbReference type="NCBIfam" id="TIGR02317">
    <property type="entry name" value="prpB"/>
    <property type="match status" value="1"/>
</dbReference>
<dbReference type="Proteomes" id="UP000011723">
    <property type="component" value="Chromosome"/>
</dbReference>
<dbReference type="PANTHER" id="PTHR42905:SF5">
    <property type="entry name" value="CARBOXYVINYL-CARBOXYPHOSPHONATE PHOSPHORYLMUTASE, CHLOROPLASTIC"/>
    <property type="match status" value="1"/>
</dbReference>
<dbReference type="Gene3D" id="3.20.20.60">
    <property type="entry name" value="Phosphoenolpyruvate-binding domains"/>
    <property type="match status" value="1"/>
</dbReference>
<dbReference type="HOGENOM" id="CLU_027389_3_2_11"/>
<evidence type="ECO:0000256" key="1">
    <source>
        <dbReference type="ARBA" id="ARBA00001946"/>
    </source>
</evidence>
<proteinExistence type="inferred from homology"/>
<name>M1NVZ2_9CORY</name>
<dbReference type="PROSITE" id="PS00161">
    <property type="entry name" value="ISOCITRATE_LYASE"/>
    <property type="match status" value="1"/>
</dbReference>
<dbReference type="PATRIC" id="fig|1121362.3.peg.655"/>
<dbReference type="InterPro" id="IPR040442">
    <property type="entry name" value="Pyrv_kinase-like_dom_sf"/>
</dbReference>
<keyword evidence="4" id="KW-0460">Magnesium</keyword>
<dbReference type="InterPro" id="IPR018523">
    <property type="entry name" value="Isocitrate_lyase_ph_CS"/>
</dbReference>
<protein>
    <recommendedName>
        <fullName evidence="6">Methylisocitrate lyase</fullName>
        <ecNumber evidence="6">4.1.3.30</ecNumber>
    </recommendedName>
</protein>
<dbReference type="AlphaFoldDB" id="M1NVZ2"/>
<evidence type="ECO:0000256" key="6">
    <source>
        <dbReference type="RuleBase" id="RU361121"/>
    </source>
</evidence>
<evidence type="ECO:0000256" key="4">
    <source>
        <dbReference type="ARBA" id="ARBA00022842"/>
    </source>
</evidence>
<dbReference type="KEGG" id="chn:A605_03260"/>
<evidence type="ECO:0000256" key="2">
    <source>
        <dbReference type="ARBA" id="ARBA00009282"/>
    </source>
</evidence>
<dbReference type="SUPFAM" id="SSF51621">
    <property type="entry name" value="Phosphoenolpyruvate/pyruvate domain"/>
    <property type="match status" value="1"/>
</dbReference>
<dbReference type="CDD" id="cd00377">
    <property type="entry name" value="ICL_PEPM"/>
    <property type="match status" value="1"/>
</dbReference>
<dbReference type="eggNOG" id="COG2513">
    <property type="taxonomic scope" value="Bacteria"/>
</dbReference>
<evidence type="ECO:0000256" key="3">
    <source>
        <dbReference type="ARBA" id="ARBA00022723"/>
    </source>
</evidence>
<dbReference type="STRING" id="1121362.A605_03260"/>
<dbReference type="EC" id="4.1.3.30" evidence="6"/>
<keyword evidence="3" id="KW-0479">Metal-binding</keyword>
<dbReference type="UniPathway" id="UPA00946"/>
<dbReference type="GO" id="GO:0019629">
    <property type="term" value="P:propionate catabolic process, 2-methylcitrate cycle"/>
    <property type="evidence" value="ECO:0007669"/>
    <property type="project" value="InterPro"/>
</dbReference>
<keyword evidence="8" id="KW-1185">Reference proteome</keyword>